<evidence type="ECO:0000256" key="2">
    <source>
        <dbReference type="ARBA" id="ARBA00022475"/>
    </source>
</evidence>
<keyword evidence="2" id="KW-1003">Cell membrane</keyword>
<feature type="transmembrane region" description="Helical" evidence="6">
    <location>
        <begin position="270"/>
        <end position="287"/>
    </location>
</feature>
<evidence type="ECO:0000313" key="8">
    <source>
        <dbReference type="EMBL" id="AZN73126.1"/>
    </source>
</evidence>
<evidence type="ECO:0000256" key="4">
    <source>
        <dbReference type="ARBA" id="ARBA00022989"/>
    </source>
</evidence>
<keyword evidence="4 6" id="KW-1133">Transmembrane helix</keyword>
<feature type="transmembrane region" description="Helical" evidence="6">
    <location>
        <begin position="246"/>
        <end position="264"/>
    </location>
</feature>
<keyword evidence="9" id="KW-1185">Reference proteome</keyword>
<evidence type="ECO:0000256" key="3">
    <source>
        <dbReference type="ARBA" id="ARBA00022692"/>
    </source>
</evidence>
<dbReference type="OrthoDB" id="9806889at2"/>
<dbReference type="GO" id="GO:0005886">
    <property type="term" value="C:plasma membrane"/>
    <property type="evidence" value="ECO:0007669"/>
    <property type="project" value="UniProtKB-SubCell"/>
</dbReference>
<feature type="domain" description="EamA" evidence="7">
    <location>
        <begin position="153"/>
        <end position="286"/>
    </location>
</feature>
<dbReference type="PANTHER" id="PTHR42920:SF11">
    <property type="entry name" value="INNER MEMBRANE PROTEIN YTFF"/>
    <property type="match status" value="1"/>
</dbReference>
<evidence type="ECO:0000256" key="5">
    <source>
        <dbReference type="ARBA" id="ARBA00023136"/>
    </source>
</evidence>
<organism evidence="8 9">
    <name type="scientific">Georhizobium profundi</name>
    <dbReference type="NCBI Taxonomy" id="2341112"/>
    <lineage>
        <taxon>Bacteria</taxon>
        <taxon>Pseudomonadati</taxon>
        <taxon>Pseudomonadota</taxon>
        <taxon>Alphaproteobacteria</taxon>
        <taxon>Hyphomicrobiales</taxon>
        <taxon>Rhizobiaceae</taxon>
        <taxon>Georhizobium</taxon>
    </lineage>
</organism>
<proteinExistence type="predicted"/>
<dbReference type="KEGG" id="abaw:D5400_19150"/>
<dbReference type="Pfam" id="PF00892">
    <property type="entry name" value="EamA"/>
    <property type="match status" value="2"/>
</dbReference>
<feature type="transmembrane region" description="Helical" evidence="6">
    <location>
        <begin position="94"/>
        <end position="115"/>
    </location>
</feature>
<dbReference type="InterPro" id="IPR000620">
    <property type="entry name" value="EamA_dom"/>
</dbReference>
<dbReference type="EMBL" id="CP032509">
    <property type="protein sequence ID" value="AZN73126.1"/>
    <property type="molecule type" value="Genomic_DNA"/>
</dbReference>
<evidence type="ECO:0000313" key="9">
    <source>
        <dbReference type="Proteomes" id="UP000268192"/>
    </source>
</evidence>
<dbReference type="Proteomes" id="UP000268192">
    <property type="component" value="Chromosome"/>
</dbReference>
<reference evidence="8 9" key="1">
    <citation type="submission" date="2018-09" db="EMBL/GenBank/DDBJ databases">
        <title>Marinorhizobium profundi gen. nov., sp. nov., isolated from a deep-sea sediment sample from the New Britain Trench and proposal of Marinorhizobiaceae fam. nov. in the order Rhizobiales of the class Alphaproteobacteria.</title>
        <authorList>
            <person name="Cao J."/>
        </authorList>
    </citation>
    <scope>NUCLEOTIDE SEQUENCE [LARGE SCALE GENOMIC DNA]</scope>
    <source>
        <strain evidence="8 9">WS11</strain>
    </source>
</reference>
<dbReference type="InterPro" id="IPR037185">
    <property type="entry name" value="EmrE-like"/>
</dbReference>
<dbReference type="RefSeq" id="WP_126011718.1">
    <property type="nucleotide sequence ID" value="NZ_CP032509.1"/>
</dbReference>
<keyword evidence="3 6" id="KW-0812">Transmembrane</keyword>
<dbReference type="PANTHER" id="PTHR42920">
    <property type="entry name" value="OS03G0707200 PROTEIN-RELATED"/>
    <property type="match status" value="1"/>
</dbReference>
<feature type="transmembrane region" description="Helical" evidence="6">
    <location>
        <begin position="156"/>
        <end position="174"/>
    </location>
</feature>
<evidence type="ECO:0000256" key="1">
    <source>
        <dbReference type="ARBA" id="ARBA00004651"/>
    </source>
</evidence>
<gene>
    <name evidence="8" type="ORF">D5400_19150</name>
</gene>
<dbReference type="SUPFAM" id="SSF103481">
    <property type="entry name" value="Multidrug resistance efflux transporter EmrE"/>
    <property type="match status" value="2"/>
</dbReference>
<evidence type="ECO:0000256" key="6">
    <source>
        <dbReference type="SAM" id="Phobius"/>
    </source>
</evidence>
<feature type="transmembrane region" description="Helical" evidence="6">
    <location>
        <begin position="67"/>
        <end position="88"/>
    </location>
</feature>
<feature type="transmembrane region" description="Helical" evidence="6">
    <location>
        <begin position="36"/>
        <end position="55"/>
    </location>
</feature>
<feature type="transmembrane region" description="Helical" evidence="6">
    <location>
        <begin position="127"/>
        <end position="150"/>
    </location>
</feature>
<sequence length="295" mass="31280">MQRRAYILLTLTALIWGANAVAGKLAVGHVSPLLLTLFRWLFALLAVLPFAWPHIRRDLPVIRENLTYLMLLGGAGFTGFNATLYLALNYTSTINAVIEQAGMPLIIFAANFILLRIAVSSLQIIGFALTLVGVAVTVSGGDFNALLALQLNRGDALMLVAIVFYGGYTVALRWKPPIHWLSLMAVLCLGAALGALPLAIAEAATDSMITPDATGWAIILFTAILPSLVAQALYIRGNEIIGANRAGLFVNLVPIFGTVLAVAVVGEQLYPFHLVGLGLVLGGIAIAEKGKPKVA</sequence>
<feature type="transmembrane region" description="Helical" evidence="6">
    <location>
        <begin position="181"/>
        <end position="201"/>
    </location>
</feature>
<accession>A0A3Q8XSP7</accession>
<feature type="transmembrane region" description="Helical" evidence="6">
    <location>
        <begin position="213"/>
        <end position="234"/>
    </location>
</feature>
<dbReference type="InterPro" id="IPR051258">
    <property type="entry name" value="Diverse_Substrate_Transporter"/>
</dbReference>
<comment type="subcellular location">
    <subcellularLocation>
        <location evidence="1">Cell membrane</location>
        <topology evidence="1">Multi-pass membrane protein</topology>
    </subcellularLocation>
</comment>
<name>A0A3Q8XSP7_9HYPH</name>
<feature type="domain" description="EamA" evidence="7">
    <location>
        <begin position="5"/>
        <end position="138"/>
    </location>
</feature>
<evidence type="ECO:0000259" key="7">
    <source>
        <dbReference type="Pfam" id="PF00892"/>
    </source>
</evidence>
<protein>
    <submittedName>
        <fullName evidence="8">DMT family transporter</fullName>
    </submittedName>
</protein>
<dbReference type="AlphaFoldDB" id="A0A3Q8XSP7"/>
<keyword evidence="5 6" id="KW-0472">Membrane</keyword>